<dbReference type="InterPro" id="IPR000719">
    <property type="entry name" value="Prot_kinase_dom"/>
</dbReference>
<keyword evidence="9" id="KW-1133">Transmembrane helix</keyword>
<keyword evidence="4 7" id="KW-0547">Nucleotide-binding</keyword>
<evidence type="ECO:0000256" key="9">
    <source>
        <dbReference type="SAM" id="Phobius"/>
    </source>
</evidence>
<dbReference type="InterPro" id="IPR011009">
    <property type="entry name" value="Kinase-like_dom_sf"/>
</dbReference>
<organism evidence="11 12">
    <name type="scientific">Agromyces indicus</name>
    <dbReference type="NCBI Taxonomy" id="758919"/>
    <lineage>
        <taxon>Bacteria</taxon>
        <taxon>Bacillati</taxon>
        <taxon>Actinomycetota</taxon>
        <taxon>Actinomycetes</taxon>
        <taxon>Micrococcales</taxon>
        <taxon>Microbacteriaceae</taxon>
        <taxon>Agromyces</taxon>
    </lineage>
</organism>
<sequence>MDSPTEHLPEPVPSAAVPPTGGAADPLLDAVLGERYRIDGLIGRGGMAAVYRADDLALGRRVAVKVFSPSTEGIDDAERRKSETALLASLTHPSLVTLYDAAKDSGTHREFLVMELVEGRDLREVLRSGPVARPDVARMLADLAEGLHVIHSRGIVHRDVKPANVLLAPAHLPTRRWNAKLADFGIARLLDESRLTATGRIIGTPGYLSPEQVRGETLSSAADIYALGLVMLEALTGVQAFPGPALESASARLVRDPEIPSTLGPDWVDLLGAMTARAAADRPTALDVALAAQTLDLATHADPGPGGDSDGPATVVQTALTHPPGTLGDTHVLPATRVGSNPQPSATDVQGSSATAASHDDDATAATRVLVRPDAPLEERTTEDRPHSSVRERWEQRPAWFVPVAAVAAVLLLLAVLIPTLLGGLASDAEPTPPATPLPSVPGELGEHLRQLEEAVTP</sequence>
<dbReference type="SUPFAM" id="SSF56112">
    <property type="entry name" value="Protein kinase-like (PK-like)"/>
    <property type="match status" value="1"/>
</dbReference>
<dbReference type="InterPro" id="IPR050660">
    <property type="entry name" value="NEK_Ser/Thr_kinase"/>
</dbReference>
<dbReference type="PANTHER" id="PTHR43671:SF13">
    <property type="entry name" value="SERINE_THREONINE-PROTEIN KINASE NEK2"/>
    <property type="match status" value="1"/>
</dbReference>
<feature type="region of interest" description="Disordered" evidence="8">
    <location>
        <begin position="1"/>
        <end position="21"/>
    </location>
</feature>
<protein>
    <recommendedName>
        <fullName evidence="2">non-specific serine/threonine protein kinase</fullName>
        <ecNumber evidence="2">2.7.11.1</ecNumber>
    </recommendedName>
</protein>
<dbReference type="RefSeq" id="WP_310521365.1">
    <property type="nucleotide sequence ID" value="NZ_BAABBS010000001.1"/>
</dbReference>
<dbReference type="PROSITE" id="PS00108">
    <property type="entry name" value="PROTEIN_KINASE_ST"/>
    <property type="match status" value="1"/>
</dbReference>
<evidence type="ECO:0000256" key="8">
    <source>
        <dbReference type="SAM" id="MobiDB-lite"/>
    </source>
</evidence>
<evidence type="ECO:0000313" key="12">
    <source>
        <dbReference type="Proteomes" id="UP001260072"/>
    </source>
</evidence>
<dbReference type="SMART" id="SM00220">
    <property type="entry name" value="S_TKc"/>
    <property type="match status" value="1"/>
</dbReference>
<evidence type="ECO:0000256" key="4">
    <source>
        <dbReference type="ARBA" id="ARBA00022741"/>
    </source>
</evidence>
<dbReference type="InterPro" id="IPR017441">
    <property type="entry name" value="Protein_kinase_ATP_BS"/>
</dbReference>
<evidence type="ECO:0000259" key="10">
    <source>
        <dbReference type="PROSITE" id="PS50011"/>
    </source>
</evidence>
<name>A0ABU1FNY9_9MICO</name>
<keyword evidence="12" id="KW-1185">Reference proteome</keyword>
<dbReference type="Pfam" id="PF00069">
    <property type="entry name" value="Pkinase"/>
    <property type="match status" value="1"/>
</dbReference>
<keyword evidence="3 11" id="KW-0808">Transferase</keyword>
<evidence type="ECO:0000256" key="2">
    <source>
        <dbReference type="ARBA" id="ARBA00012513"/>
    </source>
</evidence>
<feature type="domain" description="Protein kinase" evidence="10">
    <location>
        <begin position="36"/>
        <end position="295"/>
    </location>
</feature>
<dbReference type="GO" id="GO:0004674">
    <property type="term" value="F:protein serine/threonine kinase activity"/>
    <property type="evidence" value="ECO:0007669"/>
    <property type="project" value="UniProtKB-EC"/>
</dbReference>
<dbReference type="Proteomes" id="UP001260072">
    <property type="component" value="Unassembled WGS sequence"/>
</dbReference>
<feature type="compositionally biased region" description="Polar residues" evidence="8">
    <location>
        <begin position="338"/>
        <end position="351"/>
    </location>
</feature>
<feature type="region of interest" description="Disordered" evidence="8">
    <location>
        <begin position="299"/>
        <end position="393"/>
    </location>
</feature>
<reference evidence="12" key="1">
    <citation type="submission" date="2023-07" db="EMBL/GenBank/DDBJ databases">
        <title>Description of three actinobacteria isolated from air of manufacturing shop in a pharmaceutical factory.</title>
        <authorList>
            <person name="Zhang D.-F."/>
        </authorList>
    </citation>
    <scope>NUCLEOTIDE SEQUENCE [LARGE SCALE GENOMIC DNA]</scope>
    <source>
        <strain evidence="12">CCTCC AB 2011122</strain>
    </source>
</reference>
<feature type="region of interest" description="Disordered" evidence="8">
    <location>
        <begin position="429"/>
        <end position="458"/>
    </location>
</feature>
<evidence type="ECO:0000256" key="7">
    <source>
        <dbReference type="PROSITE-ProRule" id="PRU10141"/>
    </source>
</evidence>
<keyword evidence="9" id="KW-0812">Transmembrane</keyword>
<comment type="similarity">
    <text evidence="1">Belongs to the protein kinase superfamily. NEK Ser/Thr protein kinase family. NIMA subfamily.</text>
</comment>
<feature type="compositionally biased region" description="Basic and acidic residues" evidence="8">
    <location>
        <begin position="445"/>
        <end position="458"/>
    </location>
</feature>
<evidence type="ECO:0000313" key="11">
    <source>
        <dbReference type="EMBL" id="MDR5693037.1"/>
    </source>
</evidence>
<dbReference type="InterPro" id="IPR008271">
    <property type="entry name" value="Ser/Thr_kinase_AS"/>
</dbReference>
<feature type="compositionally biased region" description="Pro residues" evidence="8">
    <location>
        <begin position="431"/>
        <end position="440"/>
    </location>
</feature>
<evidence type="ECO:0000256" key="3">
    <source>
        <dbReference type="ARBA" id="ARBA00022679"/>
    </source>
</evidence>
<dbReference type="EC" id="2.7.11.1" evidence="2"/>
<dbReference type="EMBL" id="JAVKGS010000003">
    <property type="protein sequence ID" value="MDR5693037.1"/>
    <property type="molecule type" value="Genomic_DNA"/>
</dbReference>
<evidence type="ECO:0000256" key="1">
    <source>
        <dbReference type="ARBA" id="ARBA00010886"/>
    </source>
</evidence>
<comment type="caution">
    <text evidence="11">The sequence shown here is derived from an EMBL/GenBank/DDBJ whole genome shotgun (WGS) entry which is preliminary data.</text>
</comment>
<feature type="transmembrane region" description="Helical" evidence="9">
    <location>
        <begin position="399"/>
        <end position="422"/>
    </location>
</feature>
<gene>
    <name evidence="11" type="ORF">RH861_13270</name>
</gene>
<dbReference type="CDD" id="cd14014">
    <property type="entry name" value="STKc_PknB_like"/>
    <property type="match status" value="1"/>
</dbReference>
<dbReference type="Gene3D" id="3.30.200.20">
    <property type="entry name" value="Phosphorylase Kinase, domain 1"/>
    <property type="match status" value="1"/>
</dbReference>
<accession>A0ABU1FNY9</accession>
<dbReference type="PROSITE" id="PS00107">
    <property type="entry name" value="PROTEIN_KINASE_ATP"/>
    <property type="match status" value="1"/>
</dbReference>
<feature type="compositionally biased region" description="Basic and acidic residues" evidence="8">
    <location>
        <begin position="375"/>
        <end position="393"/>
    </location>
</feature>
<feature type="binding site" evidence="7">
    <location>
        <position position="65"/>
    </location>
    <ligand>
        <name>ATP</name>
        <dbReference type="ChEBI" id="CHEBI:30616"/>
    </ligand>
</feature>
<keyword evidence="6 7" id="KW-0067">ATP-binding</keyword>
<dbReference type="Gene3D" id="1.10.510.10">
    <property type="entry name" value="Transferase(Phosphotransferase) domain 1"/>
    <property type="match status" value="1"/>
</dbReference>
<dbReference type="PANTHER" id="PTHR43671">
    <property type="entry name" value="SERINE/THREONINE-PROTEIN KINASE NEK"/>
    <property type="match status" value="1"/>
</dbReference>
<keyword evidence="5 11" id="KW-0418">Kinase</keyword>
<keyword evidence="9" id="KW-0472">Membrane</keyword>
<proteinExistence type="inferred from homology"/>
<evidence type="ECO:0000256" key="5">
    <source>
        <dbReference type="ARBA" id="ARBA00022777"/>
    </source>
</evidence>
<evidence type="ECO:0000256" key="6">
    <source>
        <dbReference type="ARBA" id="ARBA00022840"/>
    </source>
</evidence>
<dbReference type="PROSITE" id="PS50011">
    <property type="entry name" value="PROTEIN_KINASE_DOM"/>
    <property type="match status" value="1"/>
</dbReference>